<gene>
    <name evidence="3" type="ORF">N7U68_19815</name>
</gene>
<accession>A0ABY6DAU1</accession>
<evidence type="ECO:0000313" key="3">
    <source>
        <dbReference type="EMBL" id="UXX83279.1"/>
    </source>
</evidence>
<organism evidence="3 4">
    <name type="scientific">Roseovarius pelagicus</name>
    <dbReference type="NCBI Taxonomy" id="2980108"/>
    <lineage>
        <taxon>Bacteria</taxon>
        <taxon>Pseudomonadati</taxon>
        <taxon>Pseudomonadota</taxon>
        <taxon>Alphaproteobacteria</taxon>
        <taxon>Rhodobacterales</taxon>
        <taxon>Roseobacteraceae</taxon>
        <taxon>Roseovarius</taxon>
    </lineage>
</organism>
<evidence type="ECO:0008006" key="5">
    <source>
        <dbReference type="Google" id="ProtNLM"/>
    </source>
</evidence>
<reference evidence="3" key="1">
    <citation type="submission" date="2022-10" db="EMBL/GenBank/DDBJ databases">
        <title>Roseovarius pelagicus sp. nov., isolated from Arctic seawater.</title>
        <authorList>
            <person name="Hong Y.W."/>
            <person name="Hwang C.Y."/>
        </authorList>
    </citation>
    <scope>NUCLEOTIDE SEQUENCE</scope>
    <source>
        <strain evidence="3">HL-MP18</strain>
    </source>
</reference>
<feature type="signal peptide" evidence="2">
    <location>
        <begin position="1"/>
        <end position="15"/>
    </location>
</feature>
<proteinExistence type="predicted"/>
<dbReference type="Proteomes" id="UP001064087">
    <property type="component" value="Chromosome"/>
</dbReference>
<dbReference type="PROSITE" id="PS51257">
    <property type="entry name" value="PROKAR_LIPOPROTEIN"/>
    <property type="match status" value="1"/>
</dbReference>
<name>A0ABY6DAU1_9RHOB</name>
<sequence>MMHKFCGFVAVAALAACGTSIPESGPNTGAGVGFGNYDEYQARQDAALAGDPVPAPSVVSTTALDGTSESEQIAAQARAALDNDDQVEERAANSGERVVQASPDNAPPAVVNSVGISNENNFDAVGNQRTIEDDAARIAVNRQQYQVAAVEALPSRSGGQGANIVAYALKTKHPVGTQVYRRVGVNKSGRYAKNCAKYTGPDLAQIDFLDKGGPERDRLGLDPDGDGYACGWDPRPFRKAQGG</sequence>
<keyword evidence="2" id="KW-0732">Signal</keyword>
<evidence type="ECO:0000256" key="2">
    <source>
        <dbReference type="SAM" id="SignalP"/>
    </source>
</evidence>
<protein>
    <recommendedName>
        <fullName evidence="5">Excalibur calcium-binding domain-containing protein</fullName>
    </recommendedName>
</protein>
<evidence type="ECO:0000256" key="1">
    <source>
        <dbReference type="SAM" id="MobiDB-lite"/>
    </source>
</evidence>
<feature type="chain" id="PRO_5046997949" description="Excalibur calcium-binding domain-containing protein" evidence="2">
    <location>
        <begin position="16"/>
        <end position="243"/>
    </location>
</feature>
<keyword evidence="4" id="KW-1185">Reference proteome</keyword>
<dbReference type="EMBL" id="CP106738">
    <property type="protein sequence ID" value="UXX83279.1"/>
    <property type="molecule type" value="Genomic_DNA"/>
</dbReference>
<evidence type="ECO:0000313" key="4">
    <source>
        <dbReference type="Proteomes" id="UP001064087"/>
    </source>
</evidence>
<feature type="region of interest" description="Disordered" evidence="1">
    <location>
        <begin position="214"/>
        <end position="243"/>
    </location>
</feature>